<feature type="transmembrane region" description="Helical" evidence="1">
    <location>
        <begin position="54"/>
        <end position="76"/>
    </location>
</feature>
<keyword evidence="1" id="KW-0812">Transmembrane</keyword>
<dbReference type="GO" id="GO:0016874">
    <property type="term" value="F:ligase activity"/>
    <property type="evidence" value="ECO:0007669"/>
    <property type="project" value="UniProtKB-KW"/>
</dbReference>
<feature type="transmembrane region" description="Helical" evidence="1">
    <location>
        <begin position="193"/>
        <end position="210"/>
    </location>
</feature>
<feature type="transmembrane region" description="Helical" evidence="1">
    <location>
        <begin position="409"/>
        <end position="427"/>
    </location>
</feature>
<dbReference type="EMBL" id="JAGYPE010000008">
    <property type="protein sequence ID" value="MBS4187029.1"/>
    <property type="molecule type" value="Genomic_DNA"/>
</dbReference>
<keyword evidence="2" id="KW-0436">Ligase</keyword>
<evidence type="ECO:0000256" key="1">
    <source>
        <dbReference type="SAM" id="Phobius"/>
    </source>
</evidence>
<protein>
    <submittedName>
        <fullName evidence="2">O-antigen ligase family protein</fullName>
    </submittedName>
</protein>
<feature type="transmembrane region" description="Helical" evidence="1">
    <location>
        <begin position="355"/>
        <end position="375"/>
    </location>
</feature>
<feature type="transmembrane region" description="Helical" evidence="1">
    <location>
        <begin position="145"/>
        <end position="165"/>
    </location>
</feature>
<sequence length="439" mass="46828">MRQDGWVTDRRATRRVLARRYLSAWIGFSAGGRFSQALTTAIVLFAFGQPTVEALVGTAGSWAVLVTLVVLAGLSLVGQRYRIEWHGVLPLSLLAFVGYCALSVLWSEYSWVALRGLVSTVCFVGLGLWLALGRDLVQVIRASGDAFRILLVTALGLEVLSGLVLDVPFPAFGIRGDIAYGGPIQGIGGTRNFMGFVAAVALVTFVAEFLTRSITVWRAVASTAIAVITLMLVQSPITGLAMIALAVTALALWSLRHAGPGTTPVVNAVLGGFVLVILVVGVLARGRVLAEIGAAGGTATRISLWSQMRAVIEQYPIQGWGWVGTWPHEAVVPFVVFLDPNGQRYTSGLNAFIDAWLQIGLAGTIILVVTALLAFARAWVTATTFPGVAYVWPAAVLVLLAVTSTAESYLLHGAGLMLFAAVIVIAARRRSWRRHLPRA</sequence>
<feature type="transmembrane region" description="Helical" evidence="1">
    <location>
        <begin position="387"/>
        <end position="403"/>
    </location>
</feature>
<reference evidence="2" key="1">
    <citation type="submission" date="2021-05" db="EMBL/GenBank/DDBJ databases">
        <title>Novel Bacillus species.</title>
        <authorList>
            <person name="Liu G."/>
        </authorList>
    </citation>
    <scope>NUCLEOTIDE SEQUENCE</scope>
    <source>
        <strain evidence="2">FJAT-50051</strain>
    </source>
</reference>
<keyword evidence="1" id="KW-0472">Membrane</keyword>
<feature type="transmembrane region" description="Helical" evidence="1">
    <location>
        <begin position="239"/>
        <end position="258"/>
    </location>
</feature>
<name>A0A942YE36_9BACI</name>
<feature type="transmembrane region" description="Helical" evidence="1">
    <location>
        <begin position="112"/>
        <end position="133"/>
    </location>
</feature>
<feature type="transmembrane region" description="Helical" evidence="1">
    <location>
        <begin position="21"/>
        <end position="48"/>
    </location>
</feature>
<proteinExistence type="predicted"/>
<comment type="caution">
    <text evidence="2">The sequence shown here is derived from an EMBL/GenBank/DDBJ whole genome shotgun (WGS) entry which is preliminary data.</text>
</comment>
<keyword evidence="1" id="KW-1133">Transmembrane helix</keyword>
<dbReference type="AlphaFoldDB" id="A0A942YE36"/>
<feature type="transmembrane region" description="Helical" evidence="1">
    <location>
        <begin position="265"/>
        <end position="284"/>
    </location>
</feature>
<feature type="transmembrane region" description="Helical" evidence="1">
    <location>
        <begin position="88"/>
        <end position="106"/>
    </location>
</feature>
<accession>A0A942YE36</accession>
<gene>
    <name evidence="2" type="ORF">KHB02_37285</name>
</gene>
<evidence type="ECO:0000313" key="2">
    <source>
        <dbReference type="EMBL" id="MBS4187029.1"/>
    </source>
</evidence>
<organism evidence="2">
    <name type="scientific">Neobacillus citreus</name>
    <dbReference type="NCBI Taxonomy" id="2833578"/>
    <lineage>
        <taxon>Bacteria</taxon>
        <taxon>Bacillati</taxon>
        <taxon>Bacillota</taxon>
        <taxon>Bacilli</taxon>
        <taxon>Bacillales</taxon>
        <taxon>Bacillaceae</taxon>
        <taxon>Neobacillus</taxon>
    </lineage>
</organism>